<accession>V5ET04</accession>
<proteinExistence type="predicted"/>
<feature type="region of interest" description="Disordered" evidence="1">
    <location>
        <begin position="494"/>
        <end position="548"/>
    </location>
</feature>
<evidence type="ECO:0000313" key="2">
    <source>
        <dbReference type="EMBL" id="EST06128.1"/>
    </source>
</evidence>
<feature type="compositionally biased region" description="Basic and acidic residues" evidence="1">
    <location>
        <begin position="107"/>
        <end position="117"/>
    </location>
</feature>
<feature type="non-terminal residue" evidence="2">
    <location>
        <position position="739"/>
    </location>
</feature>
<name>V5ET04_KALBG</name>
<feature type="compositionally biased region" description="Polar residues" evidence="1">
    <location>
        <begin position="256"/>
        <end position="266"/>
    </location>
</feature>
<feature type="compositionally biased region" description="Basic and acidic residues" evidence="1">
    <location>
        <begin position="229"/>
        <end position="255"/>
    </location>
</feature>
<dbReference type="EMBL" id="KI545873">
    <property type="protein sequence ID" value="EST06128.1"/>
    <property type="molecule type" value="Genomic_DNA"/>
</dbReference>
<feature type="compositionally biased region" description="Low complexity" evidence="1">
    <location>
        <begin position="267"/>
        <end position="278"/>
    </location>
</feature>
<evidence type="ECO:0000313" key="3">
    <source>
        <dbReference type="Proteomes" id="UP000019377"/>
    </source>
</evidence>
<dbReference type="AlphaFoldDB" id="V5ET04"/>
<feature type="compositionally biased region" description="Polar residues" evidence="1">
    <location>
        <begin position="383"/>
        <end position="410"/>
    </location>
</feature>
<feature type="region of interest" description="Disordered" evidence="1">
    <location>
        <begin position="69"/>
        <end position="123"/>
    </location>
</feature>
<feature type="compositionally biased region" description="Basic and acidic residues" evidence="1">
    <location>
        <begin position="570"/>
        <end position="579"/>
    </location>
</feature>
<keyword evidence="3" id="KW-1185">Reference proteome</keyword>
<protein>
    <submittedName>
        <fullName evidence="2">Uncharacterized protein</fullName>
    </submittedName>
</protein>
<sequence length="739" mass="78940">MSKTTSPRSIQSKDPRPSASSLFPTDSETTSADDQQAFSPLTLDELGIHPPTTASALLDIITPVSLIMPERGTASSENTREPLDSSSASQELVSKEGGMNSQQTDESVQKVMDKQDLHAASSAAATNDDAFLASFLESLTGGSIMTSSQDPSSSVAQIASDGLLATSKPQKGSTTPGLGISSHAPLVNSEASGQSSSVPTRQDSAQGNLTMDLSAFGNSYLPQAPPLQPEHRYPITILETDRQYETDGDTDRESETSPSHSKSFRITSTPASSSAGTTVEPYKGTHQNSTLLGSHATSFGLDLQRRWSAPHSNTSRTSSSLGTVPLSNVVRARRCSSVSMPSVGSSSTPTWLATSAEPTQAERLAQSQPFAVSGAYNGMRPSSIGQNAKSSTSETATGMPTASDAATSTRSVSYDFTRKALLDLIRRTNLGMKSDTSSSKTPIGPNTDPTPGNQTETASTTAIASRLAADPSGSMSARLYSWQQHRKRARLSDDFASGLPGQASTSVSGYEPHTPGKDMSTMASAVGGQPRPPKRSSTEEDEQKARKQEQYRRLLLQLNAQMQMRMQMDLQKRQQKESSDAALSRASFECSERKDDNTQFKKPSPPSKTSGALQTSPVSRDTSDAGKVASTDPPTAMRLMMKHPNWSRDADTPSLIPVSSRDWRRHQSSFATNNGDMFPFSIPVESTTIGSLALPITRPYPQASPDKQRTKRPFSPGAEVVFWAVKGEHSVKLVGKVQS</sequence>
<feature type="compositionally biased region" description="Polar residues" evidence="1">
    <location>
        <begin position="167"/>
        <end position="176"/>
    </location>
</feature>
<dbReference type="Proteomes" id="UP000019377">
    <property type="component" value="Unassembled WGS sequence"/>
</dbReference>
<dbReference type="HOGENOM" id="CLU_375802_0_0_1"/>
<feature type="region of interest" description="Disordered" evidence="1">
    <location>
        <begin position="1"/>
        <end position="49"/>
    </location>
</feature>
<dbReference type="eggNOG" id="KOG3151">
    <property type="taxonomic scope" value="Eukaryota"/>
</dbReference>
<feature type="compositionally biased region" description="Polar residues" evidence="1">
    <location>
        <begin position="189"/>
        <end position="221"/>
    </location>
</feature>
<feature type="region of interest" description="Disordered" evidence="1">
    <location>
        <begin position="166"/>
        <end position="293"/>
    </location>
</feature>
<feature type="region of interest" description="Disordered" evidence="1">
    <location>
        <begin position="567"/>
        <end position="636"/>
    </location>
</feature>
<feature type="compositionally biased region" description="Polar residues" evidence="1">
    <location>
        <begin position="1"/>
        <end position="10"/>
    </location>
</feature>
<feature type="compositionally biased region" description="Polar residues" evidence="1">
    <location>
        <begin position="17"/>
        <end position="39"/>
    </location>
</feature>
<dbReference type="GeneID" id="84310946"/>
<feature type="compositionally biased region" description="Polar residues" evidence="1">
    <location>
        <begin position="447"/>
        <end position="462"/>
    </location>
</feature>
<reference evidence="3" key="1">
    <citation type="journal article" date="2013" name="Genome Announc.">
        <title>Draft genome sequence of Pseudozyma brasiliensis sp. nov. strain GHG001, a high producer of endo-1,4-xylanase isolated from an insect pest of sugarcane.</title>
        <authorList>
            <person name="Oliveira J.V.D.C."/>
            <person name="dos Santos R.A.C."/>
            <person name="Borges T.A."/>
            <person name="Riano-Pachon D.M."/>
            <person name="Goldman G.H."/>
        </authorList>
    </citation>
    <scope>NUCLEOTIDE SEQUENCE [LARGE SCALE GENOMIC DNA]</scope>
    <source>
        <strain evidence="3">GHG001</strain>
    </source>
</reference>
<organism evidence="2 3">
    <name type="scientific">Kalmanozyma brasiliensis (strain GHG001)</name>
    <name type="common">Yeast</name>
    <name type="synonym">Pseudozyma brasiliensis</name>
    <dbReference type="NCBI Taxonomy" id="1365824"/>
    <lineage>
        <taxon>Eukaryota</taxon>
        <taxon>Fungi</taxon>
        <taxon>Dikarya</taxon>
        <taxon>Basidiomycota</taxon>
        <taxon>Ustilaginomycotina</taxon>
        <taxon>Ustilaginomycetes</taxon>
        <taxon>Ustilaginales</taxon>
        <taxon>Ustilaginaceae</taxon>
        <taxon>Kalmanozyma</taxon>
    </lineage>
</organism>
<feature type="region of interest" description="Disordered" evidence="1">
    <location>
        <begin position="373"/>
        <end position="410"/>
    </location>
</feature>
<evidence type="ECO:0000256" key="1">
    <source>
        <dbReference type="SAM" id="MobiDB-lite"/>
    </source>
</evidence>
<feature type="compositionally biased region" description="Polar residues" evidence="1">
    <location>
        <begin position="607"/>
        <end position="620"/>
    </location>
</feature>
<feature type="compositionally biased region" description="Basic and acidic residues" evidence="1">
    <location>
        <begin position="590"/>
        <end position="599"/>
    </location>
</feature>
<gene>
    <name evidence="2" type="ORF">PSEUBRA_SCAF3g03669</name>
</gene>
<feature type="region of interest" description="Disordered" evidence="1">
    <location>
        <begin position="432"/>
        <end position="462"/>
    </location>
</feature>